<dbReference type="Proteomes" id="UP001067708">
    <property type="component" value="Unassembled WGS sequence"/>
</dbReference>
<keyword evidence="1" id="KW-0472">Membrane</keyword>
<reference evidence="2" key="1">
    <citation type="submission" date="2022-09" db="EMBL/GenBank/DDBJ databases">
        <title>Genome analysis and characterization of larvicidal activity of Brevibacillus strains.</title>
        <authorList>
            <person name="Patrusheva E.V."/>
            <person name="Izotova A.O."/>
            <person name="Toshchakov S.V."/>
            <person name="Sineoky S.P."/>
        </authorList>
    </citation>
    <scope>NUCLEOTIDE SEQUENCE</scope>
    <source>
        <strain evidence="2">VKPM_B-13244</strain>
    </source>
</reference>
<keyword evidence="3" id="KW-1185">Reference proteome</keyword>
<accession>A0ABT4I336</accession>
<gene>
    <name evidence="2" type="ORF">O0535_22330</name>
</gene>
<feature type="transmembrane region" description="Helical" evidence="1">
    <location>
        <begin position="21"/>
        <end position="42"/>
    </location>
</feature>
<comment type="caution">
    <text evidence="2">The sequence shown here is derived from an EMBL/GenBank/DDBJ whole genome shotgun (WGS) entry which is preliminary data.</text>
</comment>
<name>A0ABT4I336_9BACL</name>
<dbReference type="EMBL" id="JAPTNG010000023">
    <property type="protein sequence ID" value="MCZ0833449.1"/>
    <property type="molecule type" value="Genomic_DNA"/>
</dbReference>
<evidence type="ECO:0000256" key="1">
    <source>
        <dbReference type="SAM" id="Phobius"/>
    </source>
</evidence>
<dbReference type="RefSeq" id="WP_258418395.1">
    <property type="nucleotide sequence ID" value="NZ_JAPTNG010000023.1"/>
</dbReference>
<evidence type="ECO:0000313" key="3">
    <source>
        <dbReference type="Proteomes" id="UP001067708"/>
    </source>
</evidence>
<evidence type="ECO:0000313" key="2">
    <source>
        <dbReference type="EMBL" id="MCZ0833449.1"/>
    </source>
</evidence>
<keyword evidence="1" id="KW-1133">Transmembrane helix</keyword>
<organism evidence="2 3">
    <name type="scientific">Brevibacillus halotolerans</name>
    <dbReference type="NCBI Taxonomy" id="1507437"/>
    <lineage>
        <taxon>Bacteria</taxon>
        <taxon>Bacillati</taxon>
        <taxon>Bacillota</taxon>
        <taxon>Bacilli</taxon>
        <taxon>Bacillales</taxon>
        <taxon>Paenibacillaceae</taxon>
        <taxon>Brevibacillus</taxon>
    </lineage>
</organism>
<sequence>MSKKRKMNTKKTNAALDMTKKRFYSIIVMVGLFAMSIGLIGANANVIYASISEKTKDAYTYLTRQSDEEWAKRKGYSDELSKASKLITQAEFLKMVMKEFGDTKYNPEYKVAAAENHWAKNFYSAGRANRVIACSCQIKPDEPLKLSEASEFVMLAVNEKSKTRSNPIGILDVEEWVNRQDHDRERNITYTEAITLVRGMVEKIESIQEGEKSLEENKTFVR</sequence>
<keyword evidence="1" id="KW-0812">Transmembrane</keyword>
<proteinExistence type="predicted"/>
<protein>
    <submittedName>
        <fullName evidence="2">Uncharacterized protein</fullName>
    </submittedName>
</protein>